<proteinExistence type="predicted"/>
<name>A0A1Y6LZB7_ZYMTR</name>
<evidence type="ECO:0000313" key="2">
    <source>
        <dbReference type="EMBL" id="SMY28051.1"/>
    </source>
</evidence>
<keyword evidence="1" id="KW-1133">Transmembrane helix</keyword>
<gene>
    <name evidence="2" type="ORF">ZT1A5_G9496</name>
</gene>
<organism evidence="2 3">
    <name type="scientific">Zymoseptoria tritici ST99CH_1A5</name>
    <dbReference type="NCBI Taxonomy" id="1276529"/>
    <lineage>
        <taxon>Eukaryota</taxon>
        <taxon>Fungi</taxon>
        <taxon>Dikarya</taxon>
        <taxon>Ascomycota</taxon>
        <taxon>Pezizomycotina</taxon>
        <taxon>Dothideomycetes</taxon>
        <taxon>Dothideomycetidae</taxon>
        <taxon>Mycosphaerellales</taxon>
        <taxon>Mycosphaerellaceae</taxon>
        <taxon>Zymoseptoria</taxon>
    </lineage>
</organism>
<protein>
    <submittedName>
        <fullName evidence="2">Uncharacterized protein</fullName>
    </submittedName>
</protein>
<reference evidence="2 3" key="1">
    <citation type="submission" date="2016-10" db="EMBL/GenBank/DDBJ databases">
        <authorList>
            <person name="Varghese N."/>
        </authorList>
    </citation>
    <scope>NUCLEOTIDE SEQUENCE [LARGE SCALE GENOMIC DNA]</scope>
</reference>
<feature type="transmembrane region" description="Helical" evidence="1">
    <location>
        <begin position="45"/>
        <end position="64"/>
    </location>
</feature>
<evidence type="ECO:0000313" key="3">
    <source>
        <dbReference type="Proteomes" id="UP000215453"/>
    </source>
</evidence>
<sequence>MSAAPPTPAYLAPCTSDRSSSAAQAAPTMSAATVDNSSALFLSPVATWGICAALLTALMIYIAIRRTMICAHAKHLYALFEARLPKQGSRNYDITRIFMTWLGASVLIHYIVRDEFSMVATIITQLAWQWNTCPYWCDILFYRMSQPRDYKPNYRFAPFFMEYCKTLDGAVVAPALYLFLLTKVCHFARFVF</sequence>
<keyword evidence="1" id="KW-0812">Transmembrane</keyword>
<dbReference type="Proteomes" id="UP000215453">
    <property type="component" value="Chromosome 10"/>
</dbReference>
<feature type="transmembrane region" description="Helical" evidence="1">
    <location>
        <begin position="94"/>
        <end position="112"/>
    </location>
</feature>
<dbReference type="AlphaFoldDB" id="A0A1Y6LZB7"/>
<keyword evidence="1" id="KW-0472">Membrane</keyword>
<accession>A0A1Y6LZB7</accession>
<dbReference type="EMBL" id="LT882685">
    <property type="protein sequence ID" value="SMY28051.1"/>
    <property type="molecule type" value="Genomic_DNA"/>
</dbReference>
<evidence type="ECO:0000256" key="1">
    <source>
        <dbReference type="SAM" id="Phobius"/>
    </source>
</evidence>